<dbReference type="OrthoDB" id="9795418at2"/>
<keyword evidence="2" id="KW-0812">Transmembrane</keyword>
<dbReference type="KEGG" id="deo:CAY53_12150"/>
<keyword evidence="3" id="KW-0732">Signal</keyword>
<evidence type="ECO:0000256" key="3">
    <source>
        <dbReference type="SAM" id="SignalP"/>
    </source>
</evidence>
<feature type="chain" id="PRO_5014921220" description="Nickel transport protein" evidence="3">
    <location>
        <begin position="28"/>
        <end position="221"/>
    </location>
</feature>
<keyword evidence="2" id="KW-0472">Membrane</keyword>
<dbReference type="AlphaFoldDB" id="A0A2L1GR11"/>
<evidence type="ECO:0000313" key="5">
    <source>
        <dbReference type="Proteomes" id="UP000239867"/>
    </source>
</evidence>
<dbReference type="RefSeq" id="WP_104937339.1">
    <property type="nucleotide sequence ID" value="NZ_CP021255.1"/>
</dbReference>
<keyword evidence="2" id="KW-1133">Transmembrane helix</keyword>
<gene>
    <name evidence="4" type="ORF">CAY53_12150</name>
</gene>
<proteinExistence type="predicted"/>
<feature type="region of interest" description="Disordered" evidence="1">
    <location>
        <begin position="119"/>
        <end position="144"/>
    </location>
</feature>
<name>A0A2L1GR11_9BACT</name>
<dbReference type="Proteomes" id="UP000239867">
    <property type="component" value="Chromosome"/>
</dbReference>
<evidence type="ECO:0000313" key="4">
    <source>
        <dbReference type="EMBL" id="AVD72135.1"/>
    </source>
</evidence>
<keyword evidence="5" id="KW-1185">Reference proteome</keyword>
<feature type="transmembrane region" description="Helical" evidence="2">
    <location>
        <begin position="184"/>
        <end position="203"/>
    </location>
</feature>
<reference evidence="4 5" key="1">
    <citation type="journal article" date="2018" name="MBio">
        <title>Insights into the evolution of host association through the isolation and characterization of a novel human periodontal pathobiont, Desulfobulbus oralis.</title>
        <authorList>
            <person name="Cross K.L."/>
            <person name="Chirania P."/>
            <person name="Xiong W."/>
            <person name="Beall C.J."/>
            <person name="Elkins J.G."/>
            <person name="Giannone R.J."/>
            <person name="Griffen A.L."/>
            <person name="Guss A.M."/>
            <person name="Hettich R.L."/>
            <person name="Joshi S.S."/>
            <person name="Mokrzan E.M."/>
            <person name="Martin R.K."/>
            <person name="Zhulin I.B."/>
            <person name="Leys E.J."/>
            <person name="Podar M."/>
        </authorList>
    </citation>
    <scope>NUCLEOTIDE SEQUENCE [LARGE SCALE GENOMIC DNA]</scope>
    <source>
        <strain evidence="4 5">ORNL</strain>
    </source>
</reference>
<evidence type="ECO:0000256" key="1">
    <source>
        <dbReference type="SAM" id="MobiDB-lite"/>
    </source>
</evidence>
<sequence>MFFSYVCRFVPCFALCSVLSIAGLAHAHSVYIYAWPEHGGICTESYYSTEEKVRAGKVEMMTAAGESLQIVQSDQEGRACFRAPDKVEALRFVVDAGEGHRAQYTMSEEEVRAALNSLPQGGAEKHGTDAGGEAQTPAKPEPMALPDDARLRALVREELQAQLAPMRQILAQATAPHPPGWREIFGGLGWIAGLAGIGAAILARRCCKQGERLQPFVSKEP</sequence>
<dbReference type="EMBL" id="CP021255">
    <property type="protein sequence ID" value="AVD72135.1"/>
    <property type="molecule type" value="Genomic_DNA"/>
</dbReference>
<accession>A0A2L1GR11</accession>
<evidence type="ECO:0008006" key="6">
    <source>
        <dbReference type="Google" id="ProtNLM"/>
    </source>
</evidence>
<feature type="signal peptide" evidence="3">
    <location>
        <begin position="1"/>
        <end position="27"/>
    </location>
</feature>
<evidence type="ECO:0000256" key="2">
    <source>
        <dbReference type="SAM" id="Phobius"/>
    </source>
</evidence>
<organism evidence="4 5">
    <name type="scientific">Desulfobulbus oralis</name>
    <dbReference type="NCBI Taxonomy" id="1986146"/>
    <lineage>
        <taxon>Bacteria</taxon>
        <taxon>Pseudomonadati</taxon>
        <taxon>Thermodesulfobacteriota</taxon>
        <taxon>Desulfobulbia</taxon>
        <taxon>Desulfobulbales</taxon>
        <taxon>Desulfobulbaceae</taxon>
        <taxon>Desulfobulbus</taxon>
    </lineage>
</organism>
<protein>
    <recommendedName>
        <fullName evidence="6">Nickel transport protein</fullName>
    </recommendedName>
</protein>